<feature type="compositionally biased region" description="Basic and acidic residues" evidence="1">
    <location>
        <begin position="71"/>
        <end position="88"/>
    </location>
</feature>
<feature type="compositionally biased region" description="Basic and acidic residues" evidence="1">
    <location>
        <begin position="169"/>
        <end position="183"/>
    </location>
</feature>
<organism evidence="3 4">
    <name type="scientific">Fusarium zealandicum</name>
    <dbReference type="NCBI Taxonomy" id="1053134"/>
    <lineage>
        <taxon>Eukaryota</taxon>
        <taxon>Fungi</taxon>
        <taxon>Dikarya</taxon>
        <taxon>Ascomycota</taxon>
        <taxon>Pezizomycotina</taxon>
        <taxon>Sordariomycetes</taxon>
        <taxon>Hypocreomycetidae</taxon>
        <taxon>Hypocreales</taxon>
        <taxon>Nectriaceae</taxon>
        <taxon>Fusarium</taxon>
        <taxon>Fusarium staphyleae species complex</taxon>
    </lineage>
</organism>
<evidence type="ECO:0000313" key="3">
    <source>
        <dbReference type="EMBL" id="KAF4977067.1"/>
    </source>
</evidence>
<keyword evidence="2" id="KW-0812">Transmembrane</keyword>
<feature type="transmembrane region" description="Helical" evidence="2">
    <location>
        <begin position="963"/>
        <end position="984"/>
    </location>
</feature>
<evidence type="ECO:0000313" key="4">
    <source>
        <dbReference type="Proteomes" id="UP000635477"/>
    </source>
</evidence>
<feature type="compositionally biased region" description="Polar residues" evidence="1">
    <location>
        <begin position="143"/>
        <end position="152"/>
    </location>
</feature>
<dbReference type="Proteomes" id="UP000635477">
    <property type="component" value="Unassembled WGS sequence"/>
</dbReference>
<gene>
    <name evidence="3" type="ORF">FZEAL_6345</name>
</gene>
<feature type="region of interest" description="Disordered" evidence="1">
    <location>
        <begin position="1"/>
        <end position="152"/>
    </location>
</feature>
<protein>
    <submittedName>
        <fullName evidence="3">Uncharacterized protein</fullName>
    </submittedName>
</protein>
<keyword evidence="4" id="KW-1185">Reference proteome</keyword>
<reference evidence="3" key="1">
    <citation type="journal article" date="2020" name="BMC Genomics">
        <title>Correction to: Identification and distribution of gene clusters required for synthesis of sphingolipid metabolism inhibitors in diverse species of the filamentous fungus Fusarium.</title>
        <authorList>
            <person name="Kim H.S."/>
            <person name="Lohmar J.M."/>
            <person name="Busman M."/>
            <person name="Brown D.W."/>
            <person name="Naumann T.A."/>
            <person name="Divon H.H."/>
            <person name="Lysoe E."/>
            <person name="Uhlig S."/>
            <person name="Proctor R.H."/>
        </authorList>
    </citation>
    <scope>NUCLEOTIDE SEQUENCE</scope>
    <source>
        <strain evidence="3">NRRL 22465</strain>
    </source>
</reference>
<comment type="caution">
    <text evidence="3">The sequence shown here is derived from an EMBL/GenBank/DDBJ whole genome shotgun (WGS) entry which is preliminary data.</text>
</comment>
<accession>A0A8H4XJK1</accession>
<feature type="region of interest" description="Disordered" evidence="1">
    <location>
        <begin position="422"/>
        <end position="511"/>
    </location>
</feature>
<evidence type="ECO:0000256" key="2">
    <source>
        <dbReference type="SAM" id="Phobius"/>
    </source>
</evidence>
<feature type="compositionally biased region" description="Low complexity" evidence="1">
    <location>
        <begin position="379"/>
        <end position="389"/>
    </location>
</feature>
<feature type="region of interest" description="Disordered" evidence="1">
    <location>
        <begin position="167"/>
        <end position="211"/>
    </location>
</feature>
<feature type="region of interest" description="Disordered" evidence="1">
    <location>
        <begin position="379"/>
        <end position="402"/>
    </location>
</feature>
<dbReference type="AlphaFoldDB" id="A0A8H4XJK1"/>
<proteinExistence type="predicted"/>
<feature type="region of interest" description="Disordered" evidence="1">
    <location>
        <begin position="232"/>
        <end position="262"/>
    </location>
</feature>
<feature type="compositionally biased region" description="Basic and acidic residues" evidence="1">
    <location>
        <begin position="610"/>
        <end position="627"/>
    </location>
</feature>
<dbReference type="EMBL" id="JABEYC010000462">
    <property type="protein sequence ID" value="KAF4977067.1"/>
    <property type="molecule type" value="Genomic_DNA"/>
</dbReference>
<feature type="region of interest" description="Disordered" evidence="1">
    <location>
        <begin position="599"/>
        <end position="627"/>
    </location>
</feature>
<name>A0A8H4XJK1_9HYPO</name>
<keyword evidence="2" id="KW-0472">Membrane</keyword>
<evidence type="ECO:0000256" key="1">
    <source>
        <dbReference type="SAM" id="MobiDB-lite"/>
    </source>
</evidence>
<sequence>MSNSNRSSLHRSHTSSEAVHRQSSLQGVANGREQPTRSLTLGDVGDWVKNKLPSHRPERGGTLRKQGYWETKSHREERQRDDPFDRTQADFPQASRRRFTDRSYRSQRSGTGGSDRIMSWNLPRDLSEAGPESSPLPGRKTVTGHNSLQSGRIRSWTPLDDFNNLKIGRSRDRKANKVAESKKATKAPDPAGGAKSNASATTAGKEPGLLKVLEAKRKARKLRRSLKESGDYLGVQGYNPQTGVPDIVSTSDSGESKLSPETERMLGKLEKLSKDAPSAATREHAENEITHIRLRQEEERLRRRELAKQRLTVPVTGKWRRRTHQWSSVQEPDLSPIAQSQKSGSFFSRRQSHADGAMAAQEELIDFSELEDTLPPPVNVNVPQSPASPRISGSSDTVVRTPHRQSLALSPTALELFENDISFDSPFEPRPNGGPLLQPFGSPSPDGAAGGLLPETKSPQGIKETTVANELPANEKDQSRDSVSFLDGGPQGNSEPGGAQNREQVRATASSASLPGLSLMLKQSPLNHSFSLSSVKNKLDTFTHRKKHLRESPVHDLMTNPEKFVIHPTSSKPTLHGLPEETQPQPATEFLNQQQGLEENVESPHLTENPAEHSTWERRKRDSRTSRAVRRLDWDTNTAVRIGPNLQAYDNTKTTLIQSPHYTLQPCKIKATYEADLVELPLAADKTQADVKAPREKTTLFDQPTVSTLQVKNEIKGNQTWAQDALRDITNRCDEVKGACASIPTITTTGYVQTMSESHHKTAQSIRPGPQRKRPSKRVIYSLQGLGTTPDNLENSQENRGPKFTEQPLEMGVFNRSPKAKSGVMAAQHLPNSNLSTFTSTALEKETSDTMSQSGEVGKHLKYPPRWRLRHRMETSKQTMDLGVHVPGSFPTHLHAEDGIADHSSNRDAGNGNQGLWDAVKEVSQAMRGGCTWLLSLYWAMVQPIFDSKSEYWTREKSNWKDLASLCLAYPLIMGMLVGFMWVMEFAAITMRCKDEDWECVADEVFVVFRRTMTGG</sequence>
<keyword evidence="2" id="KW-1133">Transmembrane helix</keyword>
<feature type="compositionally biased region" description="Polar residues" evidence="1">
    <location>
        <begin position="238"/>
        <end position="253"/>
    </location>
</feature>
<feature type="region of interest" description="Disordered" evidence="1">
    <location>
        <begin position="754"/>
        <end position="776"/>
    </location>
</feature>
<reference evidence="3" key="2">
    <citation type="submission" date="2020-05" db="EMBL/GenBank/DDBJ databases">
        <authorList>
            <person name="Kim H.-S."/>
            <person name="Proctor R.H."/>
            <person name="Brown D.W."/>
        </authorList>
    </citation>
    <scope>NUCLEOTIDE SEQUENCE</scope>
    <source>
        <strain evidence="3">NRRL 22465</strain>
    </source>
</reference>
<dbReference type="OrthoDB" id="3439820at2759"/>